<feature type="coiled-coil region" evidence="1">
    <location>
        <begin position="27"/>
        <end position="76"/>
    </location>
</feature>
<evidence type="ECO:0008006" key="5">
    <source>
        <dbReference type="Google" id="ProtNLM"/>
    </source>
</evidence>
<dbReference type="EMBL" id="JBHTLN010000001">
    <property type="protein sequence ID" value="MFD1122357.1"/>
    <property type="molecule type" value="Genomic_DNA"/>
</dbReference>
<evidence type="ECO:0000313" key="3">
    <source>
        <dbReference type="EMBL" id="MFD1122357.1"/>
    </source>
</evidence>
<evidence type="ECO:0000256" key="1">
    <source>
        <dbReference type="SAM" id="Coils"/>
    </source>
</evidence>
<sequence length="112" mass="12055">MAISINMQVGSTGGSSSSSGRGNSNTIEGLKKKLVALNQDLKSALGEQSEAGMQKAKNIQLQIQMAQMQLNQLVQQEAEKSKKALENSDASTQSVSEQIKRTNKQSQIDVFV</sequence>
<keyword evidence="4" id="KW-1185">Reference proteome</keyword>
<feature type="region of interest" description="Disordered" evidence="2">
    <location>
        <begin position="1"/>
        <end position="27"/>
    </location>
</feature>
<reference evidence="4" key="1">
    <citation type="journal article" date="2019" name="Int. J. Syst. Evol. Microbiol.">
        <title>The Global Catalogue of Microorganisms (GCM) 10K type strain sequencing project: providing services to taxonomists for standard genome sequencing and annotation.</title>
        <authorList>
            <consortium name="The Broad Institute Genomics Platform"/>
            <consortium name="The Broad Institute Genome Sequencing Center for Infectious Disease"/>
            <person name="Wu L."/>
            <person name="Ma J."/>
        </authorList>
    </citation>
    <scope>NUCLEOTIDE SEQUENCE [LARGE SCALE GENOMIC DNA]</scope>
    <source>
        <strain evidence="4">CCUG 58411</strain>
    </source>
</reference>
<name>A0ABW3PF24_9PROT</name>
<evidence type="ECO:0000313" key="4">
    <source>
        <dbReference type="Proteomes" id="UP001597206"/>
    </source>
</evidence>
<gene>
    <name evidence="3" type="ORF">ACFQ2T_07590</name>
</gene>
<feature type="compositionally biased region" description="Low complexity" evidence="2">
    <location>
        <begin position="14"/>
        <end position="26"/>
    </location>
</feature>
<evidence type="ECO:0000256" key="2">
    <source>
        <dbReference type="SAM" id="MobiDB-lite"/>
    </source>
</evidence>
<dbReference type="Proteomes" id="UP001597206">
    <property type="component" value="Unassembled WGS sequence"/>
</dbReference>
<accession>A0ABW3PF24</accession>
<feature type="region of interest" description="Disordered" evidence="2">
    <location>
        <begin position="77"/>
        <end position="112"/>
    </location>
</feature>
<protein>
    <recommendedName>
        <fullName evidence="5">FlxA-like family protein</fullName>
    </recommendedName>
</protein>
<feature type="compositionally biased region" description="Basic and acidic residues" evidence="2">
    <location>
        <begin position="77"/>
        <end position="86"/>
    </location>
</feature>
<keyword evidence="1" id="KW-0175">Coiled coil</keyword>
<feature type="compositionally biased region" description="Polar residues" evidence="2">
    <location>
        <begin position="88"/>
        <end position="97"/>
    </location>
</feature>
<comment type="caution">
    <text evidence="3">The sequence shown here is derived from an EMBL/GenBank/DDBJ whole genome shotgun (WGS) entry which is preliminary data.</text>
</comment>
<proteinExistence type="predicted"/>
<organism evidence="3 4">
    <name type="scientific">Methylophilus flavus</name>
    <dbReference type="NCBI Taxonomy" id="640084"/>
    <lineage>
        <taxon>Bacteria</taxon>
        <taxon>Pseudomonadati</taxon>
        <taxon>Pseudomonadota</taxon>
        <taxon>Betaproteobacteria</taxon>
        <taxon>Nitrosomonadales</taxon>
        <taxon>Methylophilaceae</taxon>
        <taxon>Methylophilus</taxon>
    </lineage>
</organism>
<dbReference type="RefSeq" id="WP_379032629.1">
    <property type="nucleotide sequence ID" value="NZ_JBHTLN010000001.1"/>
</dbReference>